<evidence type="ECO:0000313" key="5">
    <source>
        <dbReference type="EMBL" id="QCT06793.1"/>
    </source>
</evidence>
<evidence type="ECO:0000256" key="3">
    <source>
        <dbReference type="SAM" id="Phobius"/>
    </source>
</evidence>
<keyword evidence="3" id="KW-0812">Transmembrane</keyword>
<proteinExistence type="predicted"/>
<evidence type="ECO:0000256" key="2">
    <source>
        <dbReference type="ARBA" id="ARBA00023012"/>
    </source>
</evidence>
<dbReference type="InterPro" id="IPR010559">
    <property type="entry name" value="Sig_transdc_His_kin_internal"/>
</dbReference>
<dbReference type="InterPro" id="IPR005467">
    <property type="entry name" value="His_kinase_dom"/>
</dbReference>
<dbReference type="GO" id="GO:0016020">
    <property type="term" value="C:membrane"/>
    <property type="evidence" value="ECO:0007669"/>
    <property type="project" value="InterPro"/>
</dbReference>
<dbReference type="PANTHER" id="PTHR34220:SF7">
    <property type="entry name" value="SENSOR HISTIDINE KINASE YPDA"/>
    <property type="match status" value="1"/>
</dbReference>
<keyword evidence="2" id="KW-0902">Two-component regulatory system</keyword>
<reference evidence="5 6" key="1">
    <citation type="submission" date="2019-04" db="EMBL/GenBank/DDBJ databases">
        <authorList>
            <person name="Embree M."/>
            <person name="Gaffney J.R."/>
        </authorList>
    </citation>
    <scope>NUCLEOTIDE SEQUENCE [LARGE SCALE GENOMIC DNA]</scope>
    <source>
        <strain evidence="5 6">JE7A12</strain>
    </source>
</reference>
<sequence length="309" mass="35302">MLFFYDTIVQRNDISVLLCAALLITGAIFDSYPTDTLLFLILTFTVALVGEAYLAPTEIFWRDLFNCSIMFLASFYISVTKLNKKIYILIKEEKEQEKMVKEAKTQVILNQLKPHFLYNTLSTIRILYRKDPEKADEAMDNFSNYLRSNIDTGLSKNYIIFFEEIKNVKYYLDLEKLRFGKKLNIEYDIKEMNFYLPVLTLQPIVENAVKHGVGNKKGGGTIKISTFSDGDNVVLEVKDNGVGFEYNKSELENDDKKSHIGISSVTERIEIMVGGTVNIKSEVNVGTTVTITIPKKIDEAKIDEYIGIR</sequence>
<feature type="transmembrane region" description="Helical" evidence="3">
    <location>
        <begin position="12"/>
        <end position="29"/>
    </location>
</feature>
<dbReference type="Proteomes" id="UP000301475">
    <property type="component" value="Chromosome"/>
</dbReference>
<dbReference type="AlphaFoldDB" id="A0A4V1G530"/>
<feature type="domain" description="Histidine kinase" evidence="4">
    <location>
        <begin position="201"/>
        <end position="297"/>
    </location>
</feature>
<accession>A0A4V1G530</accession>
<keyword evidence="6" id="KW-1185">Reference proteome</keyword>
<gene>
    <name evidence="5" type="ORF">E5Z56_05185</name>
</gene>
<evidence type="ECO:0000259" key="4">
    <source>
        <dbReference type="PROSITE" id="PS50109"/>
    </source>
</evidence>
<dbReference type="PROSITE" id="PS50109">
    <property type="entry name" value="HIS_KIN"/>
    <property type="match status" value="1"/>
</dbReference>
<dbReference type="EMBL" id="CP039381">
    <property type="protein sequence ID" value="QCT06793.1"/>
    <property type="molecule type" value="Genomic_DNA"/>
</dbReference>
<evidence type="ECO:0000313" key="6">
    <source>
        <dbReference type="Proteomes" id="UP000301475"/>
    </source>
</evidence>
<name>A0A4V1G530_9FIRM</name>
<protein>
    <recommendedName>
        <fullName evidence="4">Histidine kinase domain-containing protein</fullName>
    </recommendedName>
</protein>
<keyword evidence="3" id="KW-0472">Membrane</keyword>
<dbReference type="Gene3D" id="3.30.565.10">
    <property type="entry name" value="Histidine kinase-like ATPase, C-terminal domain"/>
    <property type="match status" value="1"/>
</dbReference>
<dbReference type="Pfam" id="PF06580">
    <property type="entry name" value="His_kinase"/>
    <property type="match status" value="1"/>
</dbReference>
<dbReference type="SUPFAM" id="SSF55874">
    <property type="entry name" value="ATPase domain of HSP90 chaperone/DNA topoisomerase II/histidine kinase"/>
    <property type="match status" value="1"/>
</dbReference>
<dbReference type="Pfam" id="PF02518">
    <property type="entry name" value="HATPase_c"/>
    <property type="match status" value="1"/>
</dbReference>
<evidence type="ECO:0000256" key="1">
    <source>
        <dbReference type="ARBA" id="ARBA00022777"/>
    </source>
</evidence>
<keyword evidence="1" id="KW-0808">Transferase</keyword>
<dbReference type="OrthoDB" id="138378at2"/>
<dbReference type="InterPro" id="IPR003594">
    <property type="entry name" value="HATPase_dom"/>
</dbReference>
<dbReference type="GO" id="GO:0000155">
    <property type="term" value="F:phosphorelay sensor kinase activity"/>
    <property type="evidence" value="ECO:0007669"/>
    <property type="project" value="InterPro"/>
</dbReference>
<dbReference type="SMART" id="SM00387">
    <property type="entry name" value="HATPase_c"/>
    <property type="match status" value="1"/>
</dbReference>
<dbReference type="KEGG" id="ruj:E5Z56_05185"/>
<dbReference type="InterPro" id="IPR050640">
    <property type="entry name" value="Bact_2-comp_sensor_kinase"/>
</dbReference>
<dbReference type="PANTHER" id="PTHR34220">
    <property type="entry name" value="SENSOR HISTIDINE KINASE YPDA"/>
    <property type="match status" value="1"/>
</dbReference>
<dbReference type="RefSeq" id="WP_138156869.1">
    <property type="nucleotide sequence ID" value="NZ_CP039381.1"/>
</dbReference>
<keyword evidence="1" id="KW-0418">Kinase</keyword>
<organism evidence="5 6">
    <name type="scientific">Ruminococcus bovis</name>
    <dbReference type="NCBI Taxonomy" id="2564099"/>
    <lineage>
        <taxon>Bacteria</taxon>
        <taxon>Bacillati</taxon>
        <taxon>Bacillota</taxon>
        <taxon>Clostridia</taxon>
        <taxon>Eubacteriales</taxon>
        <taxon>Oscillospiraceae</taxon>
        <taxon>Ruminococcus</taxon>
    </lineage>
</organism>
<feature type="transmembrane region" description="Helical" evidence="3">
    <location>
        <begin position="36"/>
        <end position="54"/>
    </location>
</feature>
<keyword evidence="3" id="KW-1133">Transmembrane helix</keyword>
<dbReference type="InterPro" id="IPR036890">
    <property type="entry name" value="HATPase_C_sf"/>
</dbReference>